<protein>
    <recommendedName>
        <fullName evidence="2">Band 7 domain-containing protein</fullName>
    </recommendedName>
</protein>
<dbReference type="GO" id="GO:0005739">
    <property type="term" value="C:mitochondrion"/>
    <property type="evidence" value="ECO:0007669"/>
    <property type="project" value="TreeGrafter"/>
</dbReference>
<comment type="similarity">
    <text evidence="1">Belongs to the band 7/mec-2 family.</text>
</comment>
<name>A0AAD2CZF2_EUPCR</name>
<dbReference type="PANTHER" id="PTHR43327:SF10">
    <property type="entry name" value="STOMATIN-LIKE PROTEIN 2, MITOCHONDRIAL"/>
    <property type="match status" value="1"/>
</dbReference>
<dbReference type="EMBL" id="CAMPGE010016885">
    <property type="protein sequence ID" value="CAI2375409.1"/>
    <property type="molecule type" value="Genomic_DNA"/>
</dbReference>
<dbReference type="InterPro" id="IPR036013">
    <property type="entry name" value="Band_7/SPFH_dom_sf"/>
</dbReference>
<dbReference type="GO" id="GO:0098552">
    <property type="term" value="C:side of membrane"/>
    <property type="evidence" value="ECO:0007669"/>
    <property type="project" value="UniProtKB-ARBA"/>
</dbReference>
<evidence type="ECO:0000256" key="1">
    <source>
        <dbReference type="ARBA" id="ARBA00008164"/>
    </source>
</evidence>
<dbReference type="AlphaFoldDB" id="A0AAD2CZF2"/>
<dbReference type="InterPro" id="IPR001972">
    <property type="entry name" value="Stomatin_HflK_fam"/>
</dbReference>
<dbReference type="Gene3D" id="3.30.479.30">
    <property type="entry name" value="Band 7 domain"/>
    <property type="match status" value="1"/>
</dbReference>
<dbReference type="Proteomes" id="UP001295684">
    <property type="component" value="Unassembled WGS sequence"/>
</dbReference>
<gene>
    <name evidence="3" type="ORF">ECRASSUSDP1_LOCUS16771</name>
</gene>
<dbReference type="InterPro" id="IPR001107">
    <property type="entry name" value="Band_7"/>
</dbReference>
<dbReference type="FunFam" id="3.30.479.30:FF:000004">
    <property type="entry name" value="Putative membrane protease family, stomatin"/>
    <property type="match status" value="1"/>
</dbReference>
<organism evidence="3 4">
    <name type="scientific">Euplotes crassus</name>
    <dbReference type="NCBI Taxonomy" id="5936"/>
    <lineage>
        <taxon>Eukaryota</taxon>
        <taxon>Sar</taxon>
        <taxon>Alveolata</taxon>
        <taxon>Ciliophora</taxon>
        <taxon>Intramacronucleata</taxon>
        <taxon>Spirotrichea</taxon>
        <taxon>Hypotrichia</taxon>
        <taxon>Euplotida</taxon>
        <taxon>Euplotidae</taxon>
        <taxon>Moneuplotes</taxon>
    </lineage>
</organism>
<dbReference type="GO" id="GO:0005886">
    <property type="term" value="C:plasma membrane"/>
    <property type="evidence" value="ECO:0007669"/>
    <property type="project" value="UniProtKB-ARBA"/>
</dbReference>
<dbReference type="SUPFAM" id="SSF117892">
    <property type="entry name" value="Band 7/SPFH domain"/>
    <property type="match status" value="1"/>
</dbReference>
<evidence type="ECO:0000259" key="2">
    <source>
        <dbReference type="SMART" id="SM00244"/>
    </source>
</evidence>
<feature type="domain" description="Band 7" evidence="2">
    <location>
        <begin position="3"/>
        <end position="161"/>
    </location>
</feature>
<evidence type="ECO:0000313" key="4">
    <source>
        <dbReference type="Proteomes" id="UP001295684"/>
    </source>
</evidence>
<comment type="caution">
    <text evidence="3">The sequence shown here is derived from an EMBL/GenBank/DDBJ whole genome shotgun (WGS) entry which is preliminary data.</text>
</comment>
<dbReference type="SMART" id="SM00244">
    <property type="entry name" value="PHB"/>
    <property type="match status" value="1"/>
</dbReference>
<keyword evidence="4" id="KW-1185">Reference proteome</keyword>
<proteinExistence type="inferred from homology"/>
<dbReference type="GO" id="GO:0007005">
    <property type="term" value="P:mitochondrion organization"/>
    <property type="evidence" value="ECO:0007669"/>
    <property type="project" value="TreeGrafter"/>
</dbReference>
<dbReference type="PRINTS" id="PR00721">
    <property type="entry name" value="STOMATIN"/>
</dbReference>
<dbReference type="Pfam" id="PF01145">
    <property type="entry name" value="Band_7"/>
    <property type="match status" value="1"/>
</dbReference>
<dbReference type="PANTHER" id="PTHR43327">
    <property type="entry name" value="STOMATIN-LIKE PROTEIN 2, MITOCHONDRIAL"/>
    <property type="match status" value="1"/>
</dbReference>
<dbReference type="CDD" id="cd08829">
    <property type="entry name" value="SPFH_paraslipin"/>
    <property type="match status" value="1"/>
</dbReference>
<sequence length="333" mass="37299">MMLPWVLVPQQSKYVLERFGRFAKILEPGINLKIPIIDIVSYKHSFKEQVINVDNQNAITKDNVKLRIDGVLYYKMTDAQKASYSVKNPISALSLLAQTSMRSEIGLIELDRTFEERENLNSRIRETLSDASETWGIKCMRYEIKDIQPPKEISRSMELQAESERNKRSTILQSEGQRQAVVNIAEGEKSAAILKAEGDATKTLQEARAIITALETISKSVSNDENMVSLKLKLTEKYLEAMNIIMSESKVVVLPPSSGSSSLSSQIATGLELYKDIVNNSDTGAASSLLGDKSQYNDIQEKLEKLNSSQSESRTTAAKSVPKYEFLDDKNLY</sequence>
<evidence type="ECO:0000313" key="3">
    <source>
        <dbReference type="EMBL" id="CAI2375409.1"/>
    </source>
</evidence>
<reference evidence="3" key="1">
    <citation type="submission" date="2023-07" db="EMBL/GenBank/DDBJ databases">
        <authorList>
            <consortium name="AG Swart"/>
            <person name="Singh M."/>
            <person name="Singh A."/>
            <person name="Seah K."/>
            <person name="Emmerich C."/>
        </authorList>
    </citation>
    <scope>NUCLEOTIDE SEQUENCE</scope>
    <source>
        <strain evidence="3">DP1</strain>
    </source>
</reference>
<accession>A0AAD2CZF2</accession>
<dbReference type="InterPro" id="IPR050710">
    <property type="entry name" value="Band7/mec-2_domain"/>
</dbReference>